<dbReference type="InterPro" id="IPR004265">
    <property type="entry name" value="Dirigent"/>
</dbReference>
<feature type="chain" id="PRO_5028520727" description="Dirigent protein" evidence="4">
    <location>
        <begin position="27"/>
        <end position="237"/>
    </location>
</feature>
<organism evidence="5 6">
    <name type="scientific">Durio zibethinus</name>
    <name type="common">Durian</name>
    <dbReference type="NCBI Taxonomy" id="66656"/>
    <lineage>
        <taxon>Eukaryota</taxon>
        <taxon>Viridiplantae</taxon>
        <taxon>Streptophyta</taxon>
        <taxon>Embryophyta</taxon>
        <taxon>Tracheophyta</taxon>
        <taxon>Spermatophyta</taxon>
        <taxon>Magnoliopsida</taxon>
        <taxon>eudicotyledons</taxon>
        <taxon>Gunneridae</taxon>
        <taxon>Pentapetalae</taxon>
        <taxon>rosids</taxon>
        <taxon>malvids</taxon>
        <taxon>Malvales</taxon>
        <taxon>Malvaceae</taxon>
        <taxon>Helicteroideae</taxon>
        <taxon>Durio</taxon>
    </lineage>
</organism>
<evidence type="ECO:0000256" key="1">
    <source>
        <dbReference type="ARBA" id="ARBA00010746"/>
    </source>
</evidence>
<dbReference type="RefSeq" id="XP_022764290.1">
    <property type="nucleotide sequence ID" value="XM_022908555.1"/>
</dbReference>
<dbReference type="KEGG" id="dzi:111309519"/>
<dbReference type="GO" id="GO:0048046">
    <property type="term" value="C:apoplast"/>
    <property type="evidence" value="ECO:0007669"/>
    <property type="project" value="UniProtKB-SubCell"/>
</dbReference>
<dbReference type="PANTHER" id="PTHR46215:SF17">
    <property type="entry name" value="DIRIGENT PROTEIN"/>
    <property type="match status" value="1"/>
</dbReference>
<dbReference type="OrthoDB" id="1685727at2759"/>
<keyword evidence="5" id="KW-1185">Reference proteome</keyword>
<dbReference type="Pfam" id="PF03018">
    <property type="entry name" value="Dirigent"/>
    <property type="match status" value="1"/>
</dbReference>
<dbReference type="AlphaFoldDB" id="A0A6P6AHD6"/>
<keyword evidence="4" id="KW-0052">Apoplast</keyword>
<reference evidence="6" key="1">
    <citation type="submission" date="2025-08" db="UniProtKB">
        <authorList>
            <consortium name="RefSeq"/>
        </authorList>
    </citation>
    <scope>IDENTIFICATION</scope>
    <source>
        <tissue evidence="6">Fruit stalk</tissue>
    </source>
</reference>
<keyword evidence="3 4" id="KW-0964">Secreted</keyword>
<name>A0A6P6AHD6_DURZI</name>
<dbReference type="GeneID" id="111309519"/>
<comment type="similarity">
    <text evidence="1 4">Belongs to the plant dirigent protein family.</text>
</comment>
<gene>
    <name evidence="6" type="primary">LOC111309519</name>
</gene>
<dbReference type="GO" id="GO:0009699">
    <property type="term" value="P:phenylpropanoid biosynthetic process"/>
    <property type="evidence" value="ECO:0007669"/>
    <property type="project" value="UniProtKB-ARBA"/>
</dbReference>
<comment type="subunit">
    <text evidence="2 4">Homodimer.</text>
</comment>
<accession>A0A6P6AHD6</accession>
<proteinExistence type="inferred from homology"/>
<evidence type="ECO:0000256" key="2">
    <source>
        <dbReference type="ARBA" id="ARBA00011738"/>
    </source>
</evidence>
<evidence type="ECO:0000256" key="3">
    <source>
        <dbReference type="ARBA" id="ARBA00022525"/>
    </source>
</evidence>
<evidence type="ECO:0000256" key="4">
    <source>
        <dbReference type="RuleBase" id="RU363099"/>
    </source>
</evidence>
<dbReference type="PANTHER" id="PTHR46215">
    <property type="entry name" value="DIRIGENT PROTEIN 24-RELATED"/>
    <property type="match status" value="1"/>
</dbReference>
<comment type="function">
    <text evidence="4">Dirigent proteins impart stereoselectivity on the phenoxy radical-coupling reaction, yielding optically active lignans from two molecules of coniferyl alcohol in the biosynthesis of lignans, flavonolignans, and alkaloids and thus plays a central role in plant secondary metabolism.</text>
</comment>
<keyword evidence="4" id="KW-0732">Signal</keyword>
<dbReference type="InterPro" id="IPR044859">
    <property type="entry name" value="Allene_oxi_cyc_Dirigent"/>
</dbReference>
<comment type="subcellular location">
    <subcellularLocation>
        <location evidence="4">Secreted</location>
        <location evidence="4">Extracellular space</location>
        <location evidence="4">Apoplast</location>
    </subcellularLocation>
</comment>
<feature type="signal peptide" evidence="4">
    <location>
        <begin position="1"/>
        <end position="26"/>
    </location>
</feature>
<evidence type="ECO:0000313" key="5">
    <source>
        <dbReference type="Proteomes" id="UP000515121"/>
    </source>
</evidence>
<sequence length="237" mass="25628">MAMVSSWLSIILLLFLFMTVIDKSTSVRNLGNPTSSHHHHHKHHKISFLMQDLLNVTQPATTKVTGQLPFSKPLGFFPPNGGIPIPESDPKVAGSGLSTQTFDVSNIGLYFPARATLQELEFGAVMTIDENLFDGSINGSPLGKAQGLYVASSEDGTSHMMAMTTFFAESKFKDGLRFFGLHRRDVAESHIAVIGGIGKYVGANGYATVKAVELRSNAAAAEKQGVNKLLLFNVYLS</sequence>
<evidence type="ECO:0000313" key="6">
    <source>
        <dbReference type="RefSeq" id="XP_022764290.1"/>
    </source>
</evidence>
<protein>
    <recommendedName>
        <fullName evidence="4">Dirigent protein</fullName>
    </recommendedName>
</protein>
<dbReference type="Gene3D" id="2.40.480.10">
    <property type="entry name" value="Allene oxide cyclase-like"/>
    <property type="match status" value="1"/>
</dbReference>
<dbReference type="Proteomes" id="UP000515121">
    <property type="component" value="Unplaced"/>
</dbReference>